<evidence type="ECO:0000313" key="1">
    <source>
        <dbReference type="EMBL" id="KAF8430935.1"/>
    </source>
</evidence>
<dbReference type="EMBL" id="WHUW01000055">
    <property type="protein sequence ID" value="KAF8430935.1"/>
    <property type="molecule type" value="Genomic_DNA"/>
</dbReference>
<protein>
    <submittedName>
        <fullName evidence="1">Uncharacterized protein</fullName>
    </submittedName>
</protein>
<dbReference type="Proteomes" id="UP001194468">
    <property type="component" value="Unassembled WGS sequence"/>
</dbReference>
<dbReference type="AlphaFoldDB" id="A0AAD4BHS9"/>
<name>A0AAD4BHS9_BOLED</name>
<evidence type="ECO:0000313" key="2">
    <source>
        <dbReference type="Proteomes" id="UP001194468"/>
    </source>
</evidence>
<proteinExistence type="predicted"/>
<organism evidence="1 2">
    <name type="scientific">Boletus edulis BED1</name>
    <dbReference type="NCBI Taxonomy" id="1328754"/>
    <lineage>
        <taxon>Eukaryota</taxon>
        <taxon>Fungi</taxon>
        <taxon>Dikarya</taxon>
        <taxon>Basidiomycota</taxon>
        <taxon>Agaricomycotina</taxon>
        <taxon>Agaricomycetes</taxon>
        <taxon>Agaricomycetidae</taxon>
        <taxon>Boletales</taxon>
        <taxon>Boletineae</taxon>
        <taxon>Boletaceae</taxon>
        <taxon>Boletoideae</taxon>
        <taxon>Boletus</taxon>
    </lineage>
</organism>
<comment type="caution">
    <text evidence="1">The sequence shown here is derived from an EMBL/GenBank/DDBJ whole genome shotgun (WGS) entry which is preliminary data.</text>
</comment>
<accession>A0AAD4BHS9</accession>
<reference evidence="1" key="1">
    <citation type="submission" date="2019-10" db="EMBL/GenBank/DDBJ databases">
        <authorList>
            <consortium name="DOE Joint Genome Institute"/>
            <person name="Kuo A."/>
            <person name="Miyauchi S."/>
            <person name="Kiss E."/>
            <person name="Drula E."/>
            <person name="Kohler A."/>
            <person name="Sanchez-Garcia M."/>
            <person name="Andreopoulos B."/>
            <person name="Barry K.W."/>
            <person name="Bonito G."/>
            <person name="Buee M."/>
            <person name="Carver A."/>
            <person name="Chen C."/>
            <person name="Cichocki N."/>
            <person name="Clum A."/>
            <person name="Culley D."/>
            <person name="Crous P.W."/>
            <person name="Fauchery L."/>
            <person name="Girlanda M."/>
            <person name="Hayes R."/>
            <person name="Keri Z."/>
            <person name="LaButti K."/>
            <person name="Lipzen A."/>
            <person name="Lombard V."/>
            <person name="Magnuson J."/>
            <person name="Maillard F."/>
            <person name="Morin E."/>
            <person name="Murat C."/>
            <person name="Nolan M."/>
            <person name="Ohm R."/>
            <person name="Pangilinan J."/>
            <person name="Pereira M."/>
            <person name="Perotto S."/>
            <person name="Peter M."/>
            <person name="Riley R."/>
            <person name="Sitrit Y."/>
            <person name="Stielow B."/>
            <person name="Szollosi G."/>
            <person name="Zifcakova L."/>
            <person name="Stursova M."/>
            <person name="Spatafora J.W."/>
            <person name="Tedersoo L."/>
            <person name="Vaario L.-M."/>
            <person name="Yamada A."/>
            <person name="Yan M."/>
            <person name="Wang P."/>
            <person name="Xu J."/>
            <person name="Bruns T."/>
            <person name="Baldrian P."/>
            <person name="Vilgalys R."/>
            <person name="Henrissat B."/>
            <person name="Grigoriev I.V."/>
            <person name="Hibbett D."/>
            <person name="Nagy L.G."/>
            <person name="Martin F.M."/>
        </authorList>
    </citation>
    <scope>NUCLEOTIDE SEQUENCE</scope>
    <source>
        <strain evidence="1">BED1</strain>
    </source>
</reference>
<reference evidence="1" key="2">
    <citation type="journal article" date="2020" name="Nat. Commun.">
        <title>Large-scale genome sequencing of mycorrhizal fungi provides insights into the early evolution of symbiotic traits.</title>
        <authorList>
            <person name="Miyauchi S."/>
            <person name="Kiss E."/>
            <person name="Kuo A."/>
            <person name="Drula E."/>
            <person name="Kohler A."/>
            <person name="Sanchez-Garcia M."/>
            <person name="Morin E."/>
            <person name="Andreopoulos B."/>
            <person name="Barry K.W."/>
            <person name="Bonito G."/>
            <person name="Buee M."/>
            <person name="Carver A."/>
            <person name="Chen C."/>
            <person name="Cichocki N."/>
            <person name="Clum A."/>
            <person name="Culley D."/>
            <person name="Crous P.W."/>
            <person name="Fauchery L."/>
            <person name="Girlanda M."/>
            <person name="Hayes R.D."/>
            <person name="Keri Z."/>
            <person name="LaButti K."/>
            <person name="Lipzen A."/>
            <person name="Lombard V."/>
            <person name="Magnuson J."/>
            <person name="Maillard F."/>
            <person name="Murat C."/>
            <person name="Nolan M."/>
            <person name="Ohm R.A."/>
            <person name="Pangilinan J."/>
            <person name="Pereira M.F."/>
            <person name="Perotto S."/>
            <person name="Peter M."/>
            <person name="Pfister S."/>
            <person name="Riley R."/>
            <person name="Sitrit Y."/>
            <person name="Stielow J.B."/>
            <person name="Szollosi G."/>
            <person name="Zifcakova L."/>
            <person name="Stursova M."/>
            <person name="Spatafora J.W."/>
            <person name="Tedersoo L."/>
            <person name="Vaario L.M."/>
            <person name="Yamada A."/>
            <person name="Yan M."/>
            <person name="Wang P."/>
            <person name="Xu J."/>
            <person name="Bruns T."/>
            <person name="Baldrian P."/>
            <person name="Vilgalys R."/>
            <person name="Dunand C."/>
            <person name="Henrissat B."/>
            <person name="Grigoriev I.V."/>
            <person name="Hibbett D."/>
            <person name="Nagy L.G."/>
            <person name="Martin F.M."/>
        </authorList>
    </citation>
    <scope>NUCLEOTIDE SEQUENCE</scope>
    <source>
        <strain evidence="1">BED1</strain>
    </source>
</reference>
<gene>
    <name evidence="1" type="ORF">L210DRAFT_3651476</name>
</gene>
<sequence>MPHWPQIQVLGQPEPKSVIISTGEADPVCRPVRETHVQLPPTPHILTATLPTTPTCTSTAEGTAIIMALLPLPSQPAASISKGSKDKMVEAVKRSIYMLLLTKEAVPTSEGKSCFIDIATEDGFRLVCGGAVVQKWDMEIELTIAMASVWRSFRDYALCRVQQAFGLRLPLDMDEIEHKRWSMKYLLADLHYLKKSIQINTSNIHIDAKELFMTEFFTDLIINILFLGNQQLHQFITHDNLDQVFEFHEGYYKEHPVAIDNWCDDYRDVMEVLESMQSNEEQRDWLTGLQQQMMMKGRLLHHASNS</sequence>
<keyword evidence="2" id="KW-1185">Reference proteome</keyword>